<gene>
    <name evidence="1" type="ORF">DK847_18085</name>
</gene>
<reference evidence="2" key="1">
    <citation type="submission" date="2018-06" db="EMBL/GenBank/DDBJ databases">
        <title>Aestuariibacter litoralis strain KCTC 52945T.</title>
        <authorList>
            <person name="Li X."/>
            <person name="Salam N."/>
            <person name="Li J.-L."/>
            <person name="Chen Y.-M."/>
            <person name="Yang Z.-W."/>
            <person name="Zhang L.-Y."/>
            <person name="Han M.-X."/>
            <person name="Xiao M."/>
            <person name="Li W.-J."/>
        </authorList>
    </citation>
    <scope>NUCLEOTIDE SEQUENCE [LARGE SCALE GENOMIC DNA]</scope>
    <source>
        <strain evidence="2">KCTC 52945</strain>
    </source>
</reference>
<dbReference type="EMBL" id="QKVK01000010">
    <property type="protein sequence ID" value="PZF75428.1"/>
    <property type="molecule type" value="Genomic_DNA"/>
</dbReference>
<accession>A0A2W2B5M6</accession>
<evidence type="ECO:0000313" key="1">
    <source>
        <dbReference type="EMBL" id="PZF75428.1"/>
    </source>
</evidence>
<dbReference type="InterPro" id="IPR036412">
    <property type="entry name" value="HAD-like_sf"/>
</dbReference>
<keyword evidence="2" id="KW-1185">Reference proteome</keyword>
<organism evidence="1 2">
    <name type="scientific">Aestuariivirga litoralis</name>
    <dbReference type="NCBI Taxonomy" id="2650924"/>
    <lineage>
        <taxon>Bacteria</taxon>
        <taxon>Pseudomonadati</taxon>
        <taxon>Pseudomonadota</taxon>
        <taxon>Alphaproteobacteria</taxon>
        <taxon>Hyphomicrobiales</taxon>
        <taxon>Aestuariivirgaceae</taxon>
        <taxon>Aestuariivirga</taxon>
    </lineage>
</organism>
<name>A0A2W2B5M6_9HYPH</name>
<dbReference type="Proteomes" id="UP000248795">
    <property type="component" value="Unassembled WGS sequence"/>
</dbReference>
<proteinExistence type="predicted"/>
<sequence length="220" mass="24144">MISEITQGQLAGLHLTGRPLVICDVDEVIVHFTRDFEDYIGLHGLWLDTSSFALNGNIRQRETNAPAPDAQVAELIGSFFETRTRHMQEIDGAVAALLAFGERADVVLLTNLPHTAGDHRRENLKSHGLPYPVVTNSGPKGPAIHALAARAANTTVFIDDSPAFIASAHEFAPEVHLVHFLHDQRFARHIDPLDYVALRTDSWAEARPFVMSLISTMPGA</sequence>
<evidence type="ECO:0000313" key="2">
    <source>
        <dbReference type="Proteomes" id="UP000248795"/>
    </source>
</evidence>
<dbReference type="AlphaFoldDB" id="A0A2W2B5M6"/>
<dbReference type="RefSeq" id="WP_111199948.1">
    <property type="nucleotide sequence ID" value="NZ_QKVK01000010.1"/>
</dbReference>
<protein>
    <recommendedName>
        <fullName evidence="3">HAD family hydrolase</fullName>
    </recommendedName>
</protein>
<comment type="caution">
    <text evidence="1">The sequence shown here is derived from an EMBL/GenBank/DDBJ whole genome shotgun (WGS) entry which is preliminary data.</text>
</comment>
<dbReference type="SUPFAM" id="SSF56784">
    <property type="entry name" value="HAD-like"/>
    <property type="match status" value="1"/>
</dbReference>
<evidence type="ECO:0008006" key="3">
    <source>
        <dbReference type="Google" id="ProtNLM"/>
    </source>
</evidence>